<feature type="domain" description="C5orf34-like N-terminal" evidence="3">
    <location>
        <begin position="11"/>
        <end position="80"/>
    </location>
</feature>
<dbReference type="AlphaFoldDB" id="A0AAN8KKH0"/>
<dbReference type="Pfam" id="PF15025">
    <property type="entry name" value="C5orf34-like_N"/>
    <property type="match status" value="1"/>
</dbReference>
<dbReference type="InterPro" id="IPR053900">
    <property type="entry name" value="C5orf34-like_dom"/>
</dbReference>
<organism evidence="6 7">
    <name type="scientific">Patella caerulea</name>
    <name type="common">Rayed Mediterranean limpet</name>
    <dbReference type="NCBI Taxonomy" id="87958"/>
    <lineage>
        <taxon>Eukaryota</taxon>
        <taxon>Metazoa</taxon>
        <taxon>Spiralia</taxon>
        <taxon>Lophotrochozoa</taxon>
        <taxon>Mollusca</taxon>
        <taxon>Gastropoda</taxon>
        <taxon>Patellogastropoda</taxon>
        <taxon>Patelloidea</taxon>
        <taxon>Patellidae</taxon>
        <taxon>Patella</taxon>
    </lineage>
</organism>
<dbReference type="Pfam" id="PF22834">
    <property type="entry name" value="Polo_box_4"/>
    <property type="match status" value="1"/>
</dbReference>
<dbReference type="Proteomes" id="UP001347796">
    <property type="component" value="Unassembled WGS sequence"/>
</dbReference>
<feature type="compositionally biased region" description="Low complexity" evidence="1">
    <location>
        <begin position="313"/>
        <end position="325"/>
    </location>
</feature>
<evidence type="ECO:0000259" key="4">
    <source>
        <dbReference type="Pfam" id="PF22833"/>
    </source>
</evidence>
<feature type="compositionally biased region" description="Basic and acidic residues" evidence="1">
    <location>
        <begin position="297"/>
        <end position="309"/>
    </location>
</feature>
<gene>
    <name evidence="6" type="ORF">SNE40_000144</name>
</gene>
<evidence type="ECO:0000256" key="1">
    <source>
        <dbReference type="SAM" id="MobiDB-lite"/>
    </source>
</evidence>
<reference evidence="6 7" key="1">
    <citation type="submission" date="2024-01" db="EMBL/GenBank/DDBJ databases">
        <title>The genome of the rayed Mediterranean limpet Patella caerulea (Linnaeus, 1758).</title>
        <authorList>
            <person name="Anh-Thu Weber A."/>
            <person name="Halstead-Nussloch G."/>
        </authorList>
    </citation>
    <scope>NUCLEOTIDE SEQUENCE [LARGE SCALE GENOMIC DNA]</scope>
    <source>
        <strain evidence="6">AATW-2023a</strain>
        <tissue evidence="6">Whole specimen</tissue>
    </source>
</reference>
<feature type="domain" description="C5orf34-like" evidence="5">
    <location>
        <begin position="425"/>
        <end position="507"/>
    </location>
</feature>
<dbReference type="InterPro" id="IPR053901">
    <property type="entry name" value="C5orf34-like"/>
</dbReference>
<dbReference type="PANTHER" id="PTHR34531:SF1">
    <property type="entry name" value="CHROMOSOME 5 OPEN READING FRAME 34"/>
    <property type="match status" value="1"/>
</dbReference>
<evidence type="ECO:0000313" key="6">
    <source>
        <dbReference type="EMBL" id="KAK6194523.1"/>
    </source>
</evidence>
<evidence type="ECO:0000313" key="7">
    <source>
        <dbReference type="Proteomes" id="UP001347796"/>
    </source>
</evidence>
<feature type="domain" description="C5orf34-like second" evidence="4">
    <location>
        <begin position="124"/>
        <end position="359"/>
    </location>
</feature>
<dbReference type="PANTHER" id="PTHR34531">
    <property type="entry name" value="ZGC:153352"/>
    <property type="match status" value="1"/>
</dbReference>
<name>A0AAN8KKH0_PATCE</name>
<dbReference type="InterPro" id="IPR053899">
    <property type="entry name" value="C5orf34-like_2nd"/>
</dbReference>
<dbReference type="InterPro" id="IPR027865">
    <property type="entry name" value="C5orf34-like_C"/>
</dbReference>
<sequence length="784" mass="88597">MATAGAVPVLMVLYSNDGVEVRYSDKTRLQISPCGSTLIHFDNPDAGTHPLYGTTKVQQRVRFVTSNHRHKVLQALDFRNRFSERPYLCRELTPKTEITALYTNIKEVKWPLSLHGAQVETLPDGSIRVMATDDFASLVLSPHGRDFTVCYLSKISEEIKKPKTTFSPTVVRAKTDFQNLSKNNELDFSDSPKVDFLRAATPPLQDFTINNGSSPELKIDPIYTQRVSTPTKHKTVSINETPIVTPYGVTAMFKHPHKEHSPGSNVHELSSISKISSEGLNGTIDTVDISLVPGDNQKETKATHNEPRHHPNSSENSNSNSSSQSCEEDSSVRYSYVWVTRHYSCSQCPMIWSHPLKLATKVLENPDVVKNRIEVESKPTPNTKPKKEDVIKSCLPLPQPLTCPFQHLHRWSTGHGEEFQSGRLSVVMADGVIYRLVYLPSTTSIEMYPGDGSVIYSHGISGQYYQHLLFKQGKLEERSYSLKSLPPPLPNSLYSLEKLVKRGSRFLSDAFDADKHTRREELPCWKHEESKPMEPIPCEVLEECCVPGRGKFSAYTNGRIRVVFDDRTALDMVCDFSNRLDECLQHSEHEKSSTVNVMPRVTGFDRLMGRESCRLLLPNGQYILVDITKPGIYNKYVTAAKEWAKWVNSLPKDRGHFYQDMEESNKQPYCVAAELKKINCFNYIIDNTVLNQNSNTNISLDHHNIPESAIRGNQASLYGSRDSGYTTQYSSSYASRNNYSAMDIQRACQAKDMEIYNGFNSVRQALLKTSKLINDIDHILEKPN</sequence>
<protein>
    <recommendedName>
        <fullName evidence="8">DUF4524 domain-containing protein</fullName>
    </recommendedName>
</protein>
<feature type="domain" description="C5orf34-like C-terminal" evidence="2">
    <location>
        <begin position="539"/>
        <end position="646"/>
    </location>
</feature>
<keyword evidence="7" id="KW-1185">Reference proteome</keyword>
<dbReference type="Pfam" id="PF22833">
    <property type="entry name" value="C5orf34_2nd"/>
    <property type="match status" value="1"/>
</dbReference>
<dbReference type="EMBL" id="JAZGQO010000001">
    <property type="protein sequence ID" value="KAK6194523.1"/>
    <property type="molecule type" value="Genomic_DNA"/>
</dbReference>
<evidence type="ECO:0000259" key="2">
    <source>
        <dbReference type="Pfam" id="PF15016"/>
    </source>
</evidence>
<evidence type="ECO:0000259" key="5">
    <source>
        <dbReference type="Pfam" id="PF22834"/>
    </source>
</evidence>
<dbReference type="Pfam" id="PF15016">
    <property type="entry name" value="C5orf34_C"/>
    <property type="match status" value="1"/>
</dbReference>
<dbReference type="InterPro" id="IPR027830">
    <property type="entry name" value="C5orf34-like_N"/>
</dbReference>
<comment type="caution">
    <text evidence="6">The sequence shown here is derived from an EMBL/GenBank/DDBJ whole genome shotgun (WGS) entry which is preliminary data.</text>
</comment>
<feature type="region of interest" description="Disordered" evidence="1">
    <location>
        <begin position="297"/>
        <end position="326"/>
    </location>
</feature>
<proteinExistence type="predicted"/>
<evidence type="ECO:0000259" key="3">
    <source>
        <dbReference type="Pfam" id="PF15025"/>
    </source>
</evidence>
<accession>A0AAN8KKH0</accession>
<evidence type="ECO:0008006" key="8">
    <source>
        <dbReference type="Google" id="ProtNLM"/>
    </source>
</evidence>